<dbReference type="InterPro" id="IPR011333">
    <property type="entry name" value="SKP1/BTB/POZ_sf"/>
</dbReference>
<reference evidence="2 3" key="1">
    <citation type="submission" date="2021-08" db="EMBL/GenBank/DDBJ databases">
        <title>Draft Genome Sequence of Phanerochaete sordida strain YK-624.</title>
        <authorList>
            <person name="Mori T."/>
            <person name="Dohra H."/>
            <person name="Suzuki T."/>
            <person name="Kawagishi H."/>
            <person name="Hirai H."/>
        </authorList>
    </citation>
    <scope>NUCLEOTIDE SEQUENCE [LARGE SCALE GENOMIC DNA]</scope>
    <source>
        <strain evidence="2 3">YK-624</strain>
    </source>
</reference>
<evidence type="ECO:0000313" key="2">
    <source>
        <dbReference type="EMBL" id="GJE96790.1"/>
    </source>
</evidence>
<sequence>MEVEQARVSPSEPTQDAKWYLPDGDVVLHATDAQSAIRLFRVHKAILAHHSAVFAGLFTLPTNGATNETYEGAPIIQMQDDADDLAELIGALYDPDLPLMRPLDPANPARARGAMRLARKYDVDAVRTRIVQRLEADWPKDVIEWLRLCADVRKRTELRDAIDRMYVGAPSPEPAPFVPEPASAVRFAREFDVPSILPAAFYALALTDVRADWDAPGARRSELFAAARWTLLDATDVLRVARGKALLCMRIVDMVGTPLLSDQPFCASCATNRLPHELSELWQSYLSTQGFAGGINLANRPDMIGLYSEFLELLDTDFAGLCARHMGMFRSFFPTAMDARWRQLPGMFEL</sequence>
<dbReference type="SMART" id="SM00225">
    <property type="entry name" value="BTB"/>
    <property type="match status" value="1"/>
</dbReference>
<organism evidence="2 3">
    <name type="scientific">Phanerochaete sordida</name>
    <dbReference type="NCBI Taxonomy" id="48140"/>
    <lineage>
        <taxon>Eukaryota</taxon>
        <taxon>Fungi</taxon>
        <taxon>Dikarya</taxon>
        <taxon>Basidiomycota</taxon>
        <taxon>Agaricomycotina</taxon>
        <taxon>Agaricomycetes</taxon>
        <taxon>Polyporales</taxon>
        <taxon>Phanerochaetaceae</taxon>
        <taxon>Phanerochaete</taxon>
    </lineage>
</organism>
<dbReference type="AlphaFoldDB" id="A0A9P3LIW9"/>
<dbReference type="Gene3D" id="3.30.710.10">
    <property type="entry name" value="Potassium Channel Kv1.1, Chain A"/>
    <property type="match status" value="1"/>
</dbReference>
<accession>A0A9P3LIW9</accession>
<protein>
    <submittedName>
        <fullName evidence="2">BTB domain-containing protein</fullName>
    </submittedName>
</protein>
<evidence type="ECO:0000259" key="1">
    <source>
        <dbReference type="PROSITE" id="PS50097"/>
    </source>
</evidence>
<dbReference type="Pfam" id="PF00651">
    <property type="entry name" value="BTB"/>
    <property type="match status" value="1"/>
</dbReference>
<dbReference type="InterPro" id="IPR000210">
    <property type="entry name" value="BTB/POZ_dom"/>
</dbReference>
<dbReference type="CDD" id="cd18186">
    <property type="entry name" value="BTB_POZ_ZBTB_KLHL-like"/>
    <property type="match status" value="1"/>
</dbReference>
<evidence type="ECO:0000313" key="3">
    <source>
        <dbReference type="Proteomes" id="UP000703269"/>
    </source>
</evidence>
<proteinExistence type="predicted"/>
<comment type="caution">
    <text evidence="2">The sequence shown here is derived from an EMBL/GenBank/DDBJ whole genome shotgun (WGS) entry which is preliminary data.</text>
</comment>
<dbReference type="EMBL" id="BPQB01000064">
    <property type="protein sequence ID" value="GJE96790.1"/>
    <property type="molecule type" value="Genomic_DNA"/>
</dbReference>
<feature type="domain" description="BTB" evidence="1">
    <location>
        <begin position="24"/>
        <end position="101"/>
    </location>
</feature>
<keyword evidence="3" id="KW-1185">Reference proteome</keyword>
<gene>
    <name evidence="2" type="ORF">PsYK624_129960</name>
</gene>
<dbReference type="PROSITE" id="PS50097">
    <property type="entry name" value="BTB"/>
    <property type="match status" value="1"/>
</dbReference>
<name>A0A9P3LIW9_9APHY</name>
<dbReference type="SUPFAM" id="SSF54695">
    <property type="entry name" value="POZ domain"/>
    <property type="match status" value="1"/>
</dbReference>
<dbReference type="Proteomes" id="UP000703269">
    <property type="component" value="Unassembled WGS sequence"/>
</dbReference>
<dbReference type="OrthoDB" id="3013167at2759"/>